<dbReference type="InterPro" id="IPR036390">
    <property type="entry name" value="WH_DNA-bd_sf"/>
</dbReference>
<feature type="domain" description="HTH crp-type" evidence="4">
    <location>
        <begin position="153"/>
        <end position="226"/>
    </location>
</feature>
<protein>
    <recommendedName>
        <fullName evidence="4">HTH crp-type domain-containing protein</fullName>
    </recommendedName>
</protein>
<dbReference type="GO" id="GO:0003677">
    <property type="term" value="F:DNA binding"/>
    <property type="evidence" value="ECO:0007669"/>
    <property type="project" value="UniProtKB-KW"/>
</dbReference>
<dbReference type="InterPro" id="IPR014710">
    <property type="entry name" value="RmlC-like_jellyroll"/>
</dbReference>
<dbReference type="Pfam" id="PF13545">
    <property type="entry name" value="HTH_Crp_2"/>
    <property type="match status" value="1"/>
</dbReference>
<name>A8LMS8_DINSH</name>
<dbReference type="STRING" id="398580.Dshi_3270"/>
<dbReference type="SUPFAM" id="SSF51206">
    <property type="entry name" value="cAMP-binding domain-like"/>
    <property type="match status" value="1"/>
</dbReference>
<reference evidence="6" key="1">
    <citation type="journal article" date="2010" name="ISME J.">
        <title>The complete genome sequence of the algal symbiont Dinoroseobacter shibae: a hitchhiker's guide to life in the sea.</title>
        <authorList>
            <person name="Wagner-Dobler I."/>
            <person name="Ballhausen B."/>
            <person name="Berger M."/>
            <person name="Brinkhoff T."/>
            <person name="Buchholz I."/>
            <person name="Bunk B."/>
            <person name="Cypionka H."/>
            <person name="Daniel R."/>
            <person name="Drepper T."/>
            <person name="Gerdts G."/>
            <person name="Hahnke S."/>
            <person name="Han C."/>
            <person name="Jahn D."/>
            <person name="Kalhoefer D."/>
            <person name="Kiss H."/>
            <person name="Klenk H.P."/>
            <person name="Kyrpides N."/>
            <person name="Liebl W."/>
            <person name="Liesegang H."/>
            <person name="Meincke L."/>
            <person name="Pati A."/>
            <person name="Petersen J."/>
            <person name="Piekarski T."/>
            <person name="Pommerenke C."/>
            <person name="Pradella S."/>
            <person name="Pukall R."/>
            <person name="Rabus R."/>
            <person name="Stackebrandt E."/>
            <person name="Thole S."/>
            <person name="Thompson L."/>
            <person name="Tielen P."/>
            <person name="Tomasch J."/>
            <person name="von Jan M."/>
            <person name="Wanphrut N."/>
            <person name="Wichels A."/>
            <person name="Zech H."/>
            <person name="Simon M."/>
        </authorList>
    </citation>
    <scope>NUCLEOTIDE SEQUENCE [LARGE SCALE GENOMIC DNA]</scope>
    <source>
        <strain evidence="6">DSM 16493 / NCIMB 14021 / DFL 12</strain>
    </source>
</reference>
<dbReference type="Gene3D" id="1.10.10.10">
    <property type="entry name" value="Winged helix-like DNA-binding domain superfamily/Winged helix DNA-binding domain"/>
    <property type="match status" value="1"/>
</dbReference>
<accession>A8LMS8</accession>
<dbReference type="EMBL" id="CP000830">
    <property type="protein sequence ID" value="ABV95003.1"/>
    <property type="molecule type" value="Genomic_DNA"/>
</dbReference>
<evidence type="ECO:0000313" key="5">
    <source>
        <dbReference type="EMBL" id="ABV95003.1"/>
    </source>
</evidence>
<dbReference type="PROSITE" id="PS51063">
    <property type="entry name" value="HTH_CRP_2"/>
    <property type="match status" value="1"/>
</dbReference>
<dbReference type="InterPro" id="IPR018490">
    <property type="entry name" value="cNMP-bd_dom_sf"/>
</dbReference>
<evidence type="ECO:0000313" key="6">
    <source>
        <dbReference type="Proteomes" id="UP000006833"/>
    </source>
</evidence>
<keyword evidence="3" id="KW-0804">Transcription</keyword>
<dbReference type="eggNOG" id="COG0664">
    <property type="taxonomic scope" value="Bacteria"/>
</dbReference>
<dbReference type="Gene3D" id="2.60.120.10">
    <property type="entry name" value="Jelly Rolls"/>
    <property type="match status" value="1"/>
</dbReference>
<dbReference type="GO" id="GO:0006355">
    <property type="term" value="P:regulation of DNA-templated transcription"/>
    <property type="evidence" value="ECO:0007669"/>
    <property type="project" value="InterPro"/>
</dbReference>
<gene>
    <name evidence="5" type="ordered locus">Dshi_3270</name>
</gene>
<evidence type="ECO:0000256" key="1">
    <source>
        <dbReference type="ARBA" id="ARBA00023015"/>
    </source>
</evidence>
<evidence type="ECO:0000256" key="2">
    <source>
        <dbReference type="ARBA" id="ARBA00023125"/>
    </source>
</evidence>
<dbReference type="InterPro" id="IPR012318">
    <property type="entry name" value="HTH_CRP"/>
</dbReference>
<evidence type="ECO:0000256" key="3">
    <source>
        <dbReference type="ARBA" id="ARBA00023163"/>
    </source>
</evidence>
<keyword evidence="1" id="KW-0805">Transcription regulation</keyword>
<dbReference type="HOGENOM" id="CLU_075053_4_0_5"/>
<dbReference type="Proteomes" id="UP000006833">
    <property type="component" value="Chromosome"/>
</dbReference>
<sequence>MAQIKDETCTMSNASVAQVARLLTGPDWRGLSAEGLSLLAQTAELCSFAQDEDLTPGIFVIIEGLVGMMRGIRADQSAVTALYLKSDLVDLTRIPDDDQDRLVALRPTRALRFPAEAFHAAMRNSPELAEAAYANIKRQAFNLREHAAELHTKSPDQRLAAFLLWIEALSGLGENRSGFDLPMRRYDLARYLGMQPETLSRKIKALVSTGAISQRSPTRLIIEDRDALSGLAVGPRRVA</sequence>
<dbReference type="AlphaFoldDB" id="A8LMS8"/>
<keyword evidence="6" id="KW-1185">Reference proteome</keyword>
<organism evidence="5 6">
    <name type="scientific">Dinoroseobacter shibae (strain DSM 16493 / NCIMB 14021 / DFL 12)</name>
    <dbReference type="NCBI Taxonomy" id="398580"/>
    <lineage>
        <taxon>Bacteria</taxon>
        <taxon>Pseudomonadati</taxon>
        <taxon>Pseudomonadota</taxon>
        <taxon>Alphaproteobacteria</taxon>
        <taxon>Rhodobacterales</taxon>
        <taxon>Roseobacteraceae</taxon>
        <taxon>Dinoroseobacter</taxon>
    </lineage>
</organism>
<dbReference type="SUPFAM" id="SSF46785">
    <property type="entry name" value="Winged helix' DNA-binding domain"/>
    <property type="match status" value="1"/>
</dbReference>
<keyword evidence="2" id="KW-0238">DNA-binding</keyword>
<dbReference type="SMART" id="SM00419">
    <property type="entry name" value="HTH_CRP"/>
    <property type="match status" value="1"/>
</dbReference>
<proteinExistence type="predicted"/>
<dbReference type="InterPro" id="IPR036388">
    <property type="entry name" value="WH-like_DNA-bd_sf"/>
</dbReference>
<evidence type="ECO:0000259" key="4">
    <source>
        <dbReference type="PROSITE" id="PS51063"/>
    </source>
</evidence>
<dbReference type="KEGG" id="dsh:Dshi_3270"/>